<keyword evidence="1" id="KW-0812">Transmembrane</keyword>
<name>A0ABY1H937_9GAMM</name>
<feature type="transmembrane region" description="Helical" evidence="1">
    <location>
        <begin position="12"/>
        <end position="37"/>
    </location>
</feature>
<feature type="transmembrane region" description="Helical" evidence="1">
    <location>
        <begin position="208"/>
        <end position="231"/>
    </location>
</feature>
<feature type="transmembrane region" description="Helical" evidence="1">
    <location>
        <begin position="98"/>
        <end position="117"/>
    </location>
</feature>
<evidence type="ECO:0000313" key="2">
    <source>
        <dbReference type="EMBL" id="SGY84839.1"/>
    </source>
</evidence>
<comment type="caution">
    <text evidence="2">The sequence shown here is derived from an EMBL/GenBank/DDBJ whole genome shotgun (WGS) entry which is preliminary data.</text>
</comment>
<feature type="transmembrane region" description="Helical" evidence="1">
    <location>
        <begin position="335"/>
        <end position="356"/>
    </location>
</feature>
<dbReference type="RefSeq" id="WP_045109405.1">
    <property type="nucleotide sequence ID" value="NZ_CAWQZC010000047.1"/>
</dbReference>
<keyword evidence="1" id="KW-0472">Membrane</keyword>
<dbReference type="GeneID" id="61298279"/>
<evidence type="ECO:0000313" key="3">
    <source>
        <dbReference type="Proteomes" id="UP000182660"/>
    </source>
</evidence>
<keyword evidence="3" id="KW-1185">Reference proteome</keyword>
<keyword evidence="1" id="KW-1133">Transmembrane helix</keyword>
<feature type="transmembrane region" description="Helical" evidence="1">
    <location>
        <begin position="71"/>
        <end position="92"/>
    </location>
</feature>
<accession>A0ABY1H937</accession>
<feature type="transmembrane region" description="Helical" evidence="1">
    <location>
        <begin position="269"/>
        <end position="287"/>
    </location>
</feature>
<reference evidence="2 3" key="1">
    <citation type="submission" date="2016-11" db="EMBL/GenBank/DDBJ databases">
        <authorList>
            <person name="Klemetsen T."/>
        </authorList>
    </citation>
    <scope>NUCLEOTIDE SEQUENCE [LARGE SCALE GENOMIC DNA]</scope>
    <source>
        <strain evidence="2">MT 2528</strain>
    </source>
</reference>
<feature type="transmembrane region" description="Helical" evidence="1">
    <location>
        <begin position="138"/>
        <end position="156"/>
    </location>
</feature>
<feature type="transmembrane region" description="Helical" evidence="1">
    <location>
        <begin position="293"/>
        <end position="314"/>
    </location>
</feature>
<dbReference type="EMBL" id="FPLJ01000021">
    <property type="protein sequence ID" value="SGY84839.1"/>
    <property type="molecule type" value="Genomic_DNA"/>
</dbReference>
<dbReference type="Proteomes" id="UP000182660">
    <property type="component" value="Unassembled WGS sequence"/>
</dbReference>
<feature type="transmembrane region" description="Helical" evidence="1">
    <location>
        <begin position="43"/>
        <end position="64"/>
    </location>
</feature>
<feature type="transmembrane region" description="Helical" evidence="1">
    <location>
        <begin position="162"/>
        <end position="182"/>
    </location>
</feature>
<evidence type="ECO:0000256" key="1">
    <source>
        <dbReference type="SAM" id="Phobius"/>
    </source>
</evidence>
<gene>
    <name evidence="2" type="ORF">MT2528_0732</name>
</gene>
<feature type="transmembrane region" description="Helical" evidence="1">
    <location>
        <begin position="362"/>
        <end position="377"/>
    </location>
</feature>
<sequence length="391" mass="44898">MFRPFHTLAPASYFTVFSAIHSFVIGLLPFYLPILIWQQYQHLAPLTEFIAWTGAGFVMVLWGWHQLFIRGYWRTLIILSFTLEIGLIYVALFHIANINLIILGLLNGLFNCSYWMLQRILFNSISGSSNTGRLFGNLQLILGFSLKLGILFGGYFMQTQPWIIFALSMIASLSFCIMTINARATQTFVYERSDYSQAKSVISTRDKIVFLIDGPFLYLESYLWVLSIFHLTNNDTSQFSLTVIALSLALGLIFYFIKNTIDKQPQYRLYQVATLFYLCGWLVRGWISPDWSGFAIGLSLLSVAFATALFRLYFNKRFYDKAKQQANYQYLVSKSLYSQLGIVIFFAGLTVMSNVTTFNLNQVYWGVLPLIAIYMLYQQSRKPVNSNALLP</sequence>
<protein>
    <submittedName>
        <fullName evidence="2">Membrane protein</fullName>
    </submittedName>
</protein>
<proteinExistence type="predicted"/>
<feature type="transmembrane region" description="Helical" evidence="1">
    <location>
        <begin position="237"/>
        <end position="257"/>
    </location>
</feature>
<organism evidence="2 3">
    <name type="scientific">Moritella viscosa</name>
    <dbReference type="NCBI Taxonomy" id="80854"/>
    <lineage>
        <taxon>Bacteria</taxon>
        <taxon>Pseudomonadati</taxon>
        <taxon>Pseudomonadota</taxon>
        <taxon>Gammaproteobacteria</taxon>
        <taxon>Alteromonadales</taxon>
        <taxon>Moritellaceae</taxon>
        <taxon>Moritella</taxon>
    </lineage>
</organism>